<evidence type="ECO:0000256" key="2">
    <source>
        <dbReference type="ARBA" id="ARBA00006188"/>
    </source>
</evidence>
<evidence type="ECO:0000259" key="12">
    <source>
        <dbReference type="Pfam" id="PF00723"/>
    </source>
</evidence>
<keyword evidence="15" id="KW-1185">Reference proteome</keyword>
<evidence type="ECO:0000256" key="4">
    <source>
        <dbReference type="ARBA" id="ARBA00019905"/>
    </source>
</evidence>
<dbReference type="GO" id="GO:0004555">
    <property type="term" value="F:alpha,alpha-trehalase activity"/>
    <property type="evidence" value="ECO:0007669"/>
    <property type="project" value="UniProtKB-EC"/>
</dbReference>
<dbReference type="InterPro" id="IPR045582">
    <property type="entry name" value="Trehalase-like_N"/>
</dbReference>
<evidence type="ECO:0000256" key="11">
    <source>
        <dbReference type="ARBA" id="ARBA00060615"/>
    </source>
</evidence>
<dbReference type="FunFam" id="1.50.10.10:FF:000005">
    <property type="entry name" value="Glycosyl hydrolase, glucoamylase"/>
    <property type="match status" value="1"/>
</dbReference>
<comment type="similarity">
    <text evidence="2">Belongs to the glycosyl hydrolase 15 family.</text>
</comment>
<dbReference type="GO" id="GO:0005993">
    <property type="term" value="P:trehalose catabolic process"/>
    <property type="evidence" value="ECO:0007669"/>
    <property type="project" value="UniProtKB-ARBA"/>
</dbReference>
<feature type="domain" description="Trehalase-like N-terminal" evidence="13">
    <location>
        <begin position="4"/>
        <end position="80"/>
    </location>
</feature>
<evidence type="ECO:0000256" key="1">
    <source>
        <dbReference type="ARBA" id="ARBA00001576"/>
    </source>
</evidence>
<dbReference type="EC" id="3.2.1.28" evidence="3"/>
<dbReference type="InterPro" id="IPR011613">
    <property type="entry name" value="GH15-like"/>
</dbReference>
<organism evidence="14 15">
    <name type="scientific">Cryobacterium arcticum</name>
    <dbReference type="NCBI Taxonomy" id="670052"/>
    <lineage>
        <taxon>Bacteria</taxon>
        <taxon>Bacillati</taxon>
        <taxon>Actinomycetota</taxon>
        <taxon>Actinomycetes</taxon>
        <taxon>Micrococcales</taxon>
        <taxon>Microbacteriaceae</taxon>
        <taxon>Cryobacterium</taxon>
    </lineage>
</organism>
<evidence type="ECO:0000256" key="6">
    <source>
        <dbReference type="ARBA" id="ARBA00023277"/>
    </source>
</evidence>
<name>A0A1B1BIE0_9MICO</name>
<dbReference type="Pfam" id="PF19291">
    <property type="entry name" value="TREH_N"/>
    <property type="match status" value="1"/>
</dbReference>
<dbReference type="OrthoDB" id="3902805at2"/>
<keyword evidence="5 14" id="KW-0378">Hydrolase</keyword>
<dbReference type="PATRIC" id="fig|670052.7.peg.1378"/>
<keyword evidence="6" id="KW-0119">Carbohydrate metabolism</keyword>
<dbReference type="PANTHER" id="PTHR31616">
    <property type="entry name" value="TREHALASE"/>
    <property type="match status" value="1"/>
</dbReference>
<evidence type="ECO:0000259" key="13">
    <source>
        <dbReference type="Pfam" id="PF19291"/>
    </source>
</evidence>
<dbReference type="Proteomes" id="UP000092582">
    <property type="component" value="Chromosome 1"/>
</dbReference>
<dbReference type="PANTHER" id="PTHR31616:SF10">
    <property type="entry name" value="TREHALASE"/>
    <property type="match status" value="1"/>
</dbReference>
<comment type="catalytic activity">
    <reaction evidence="1">
        <text>alpha,alpha-trehalose + H2O = alpha-D-glucose + beta-D-glucose</text>
        <dbReference type="Rhea" id="RHEA:32675"/>
        <dbReference type="ChEBI" id="CHEBI:15377"/>
        <dbReference type="ChEBI" id="CHEBI:15903"/>
        <dbReference type="ChEBI" id="CHEBI:16551"/>
        <dbReference type="ChEBI" id="CHEBI:17925"/>
        <dbReference type="EC" id="3.2.1.28"/>
    </reaction>
</comment>
<dbReference type="InterPro" id="IPR008928">
    <property type="entry name" value="6-hairpin_glycosidase_sf"/>
</dbReference>
<sequence length="620" mass="68313">MRFPPIADYAFLSDCEVSTLVAPDGAVEWLCLPRPDSPSVFAALLDRTAGFFRFGPTNTNVPQQRRYLPGTMVLETTWHTPSGWMRVQDVLVMGPLAEHRREGYRRSPGNAIAQRTLLRIATCFDGRVELEVNCLPLFDYARNQGRWEFDGSGYDRAKIAGSGVELTLGGSVPLGVVGARCTGRTTLEAGESAFVALAWDGVVPETVAEAQEQLAGTEKYWRNWMSMATFPDHRFRPHIERSALALKGLSYAPTGAIMAAATTSLPETPGGERNWDYRYTWIRDTSFMLRALHGLGFNGEAFDYFAFVLDAVATDKVDAPWDLQIMYGIGGERDLPEHTLDHLSGYRGSRPVRTGNGAFDQHQHDVWGMLLDSVEEHLRGGGQIAPMAWKHLSELVDTAIERSAEPDQGIWEMRGEPQHFTASKVLCWVAADRGARIAESRGDAQQAASWQASADRIKAEICEKGLSERGVFTQHYGTTDLDASLLLLPIMGFLPPDDKRVRATVLAIADELTQDGLVLRYRVDRTDDGLSGEEGTFTICSFWLVSALVMIGEHDAAEALFEKLLSFAGPMLLYAEEIDATTGQHLGNFPQAFTHLALIDAATRLIAAEHQEEEASTGLG</sequence>
<evidence type="ECO:0000313" key="15">
    <source>
        <dbReference type="Proteomes" id="UP000092582"/>
    </source>
</evidence>
<feature type="domain" description="GH15-like" evidence="12">
    <location>
        <begin position="239"/>
        <end position="602"/>
    </location>
</feature>
<evidence type="ECO:0000256" key="3">
    <source>
        <dbReference type="ARBA" id="ARBA00012757"/>
    </source>
</evidence>
<keyword evidence="7" id="KW-0326">Glycosidase</keyword>
<dbReference type="AlphaFoldDB" id="A0A1B1BIE0"/>
<dbReference type="KEGG" id="cart:PA27867_1326"/>
<evidence type="ECO:0000313" key="14">
    <source>
        <dbReference type="EMBL" id="ANP72288.1"/>
    </source>
</evidence>
<evidence type="ECO:0000256" key="5">
    <source>
        <dbReference type="ARBA" id="ARBA00022801"/>
    </source>
</evidence>
<dbReference type="SUPFAM" id="SSF48208">
    <property type="entry name" value="Six-hairpin glycosidases"/>
    <property type="match status" value="1"/>
</dbReference>
<proteinExistence type="inferred from homology"/>
<protein>
    <recommendedName>
        <fullName evidence="4">Trehalase</fullName>
        <ecNumber evidence="3">3.2.1.28</ecNumber>
    </recommendedName>
    <alternativeName>
        <fullName evidence="8">Alpha,alpha-trehalase</fullName>
    </alternativeName>
    <alternativeName>
        <fullName evidence="9">Alpha,alpha-trehalose glucohydrolase</fullName>
    </alternativeName>
</protein>
<gene>
    <name evidence="14" type="ORF">PA27867_1326</name>
</gene>
<evidence type="ECO:0000256" key="9">
    <source>
        <dbReference type="ARBA" id="ARBA00031637"/>
    </source>
</evidence>
<evidence type="ECO:0000256" key="10">
    <source>
        <dbReference type="ARBA" id="ARBA00053030"/>
    </source>
</evidence>
<dbReference type="Gene3D" id="1.50.10.10">
    <property type="match status" value="1"/>
</dbReference>
<dbReference type="EMBL" id="CP016282">
    <property type="protein sequence ID" value="ANP72288.1"/>
    <property type="molecule type" value="Genomic_DNA"/>
</dbReference>
<dbReference type="RefSeq" id="WP_084020811.1">
    <property type="nucleotide sequence ID" value="NZ_CP016282.1"/>
</dbReference>
<accession>A0A1B1BIE0</accession>
<comment type="pathway">
    <text evidence="11">Glycan degradation; trehalose degradation; D-glucose from alpha,alpha-trehalose: step 1/1.</text>
</comment>
<dbReference type="STRING" id="670052.PA27867_1326"/>
<evidence type="ECO:0000256" key="8">
    <source>
        <dbReference type="ARBA" id="ARBA00030473"/>
    </source>
</evidence>
<evidence type="ECO:0000256" key="7">
    <source>
        <dbReference type="ARBA" id="ARBA00023295"/>
    </source>
</evidence>
<reference evidence="14 15" key="1">
    <citation type="submission" date="2016-06" db="EMBL/GenBank/DDBJ databases">
        <title>Genome sequencing of Cryobacterium arcticum PAMC 27867.</title>
        <authorList>
            <person name="Lee J."/>
            <person name="Kim O.-S."/>
        </authorList>
    </citation>
    <scope>NUCLEOTIDE SEQUENCE [LARGE SCALE GENOMIC DNA]</scope>
    <source>
        <strain evidence="14 15">PAMC 27867</strain>
    </source>
</reference>
<dbReference type="Pfam" id="PF00723">
    <property type="entry name" value="Glyco_hydro_15"/>
    <property type="match status" value="1"/>
</dbReference>
<dbReference type="InterPro" id="IPR012341">
    <property type="entry name" value="6hp_glycosidase-like_sf"/>
</dbReference>
<comment type="cofactor">
    <cofactor evidence="10">
        <name>phosphate</name>
        <dbReference type="ChEBI" id="CHEBI:43474"/>
    </cofactor>
</comment>